<evidence type="ECO:0000313" key="1">
    <source>
        <dbReference type="EMBL" id="TDQ64446.1"/>
    </source>
</evidence>
<reference evidence="1 2" key="1">
    <citation type="submission" date="2019-03" db="EMBL/GenBank/DDBJ databases">
        <title>Genomic Encyclopedia of Type Strains, Phase III (KMG-III): the genomes of soil and plant-associated and newly described type strains.</title>
        <authorList>
            <person name="Whitman W."/>
        </authorList>
    </citation>
    <scope>NUCLEOTIDE SEQUENCE [LARGE SCALE GENOMIC DNA]</scope>
    <source>
        <strain evidence="1 2">CGMCC 1.7002</strain>
    </source>
</reference>
<protein>
    <submittedName>
        <fullName evidence="1">Uncharacterized protein</fullName>
    </submittedName>
</protein>
<dbReference type="Proteomes" id="UP000295391">
    <property type="component" value="Unassembled WGS sequence"/>
</dbReference>
<dbReference type="AlphaFoldDB" id="A0A4R6VQF3"/>
<keyword evidence="2" id="KW-1185">Reference proteome</keyword>
<evidence type="ECO:0000313" key="2">
    <source>
        <dbReference type="Proteomes" id="UP000295391"/>
    </source>
</evidence>
<comment type="caution">
    <text evidence="1">The sequence shown here is derived from an EMBL/GenBank/DDBJ whole genome shotgun (WGS) entry which is preliminary data.</text>
</comment>
<organism evidence="1 2">
    <name type="scientific">Maritalea mobilis</name>
    <dbReference type="NCBI Taxonomy" id="483324"/>
    <lineage>
        <taxon>Bacteria</taxon>
        <taxon>Pseudomonadati</taxon>
        <taxon>Pseudomonadota</taxon>
        <taxon>Alphaproteobacteria</taxon>
        <taxon>Hyphomicrobiales</taxon>
        <taxon>Devosiaceae</taxon>
        <taxon>Maritalea</taxon>
    </lineage>
</organism>
<accession>A0A4R6VQF3</accession>
<gene>
    <name evidence="1" type="ORF">ATL17_2465</name>
</gene>
<dbReference type="EMBL" id="SNYR01000002">
    <property type="protein sequence ID" value="TDQ64446.1"/>
    <property type="molecule type" value="Genomic_DNA"/>
</dbReference>
<sequence length="56" mass="6219">MTIANFLESILDPRAAKARQDSGCGMSVFDRFLVLEAKCVERPLCGFFYTGDVVET</sequence>
<name>A0A4R6VQF3_9HYPH</name>
<proteinExistence type="predicted"/>